<dbReference type="OrthoDB" id="442970at2759"/>
<dbReference type="GO" id="GO:0006457">
    <property type="term" value="P:protein folding"/>
    <property type="evidence" value="ECO:0007669"/>
    <property type="project" value="InterPro"/>
</dbReference>
<dbReference type="GO" id="GO:0071013">
    <property type="term" value="C:catalytic step 2 spliceosome"/>
    <property type="evidence" value="ECO:0007669"/>
    <property type="project" value="TreeGrafter"/>
</dbReference>
<dbReference type="SUPFAM" id="SSF50891">
    <property type="entry name" value="Cyclophilin-like"/>
    <property type="match status" value="1"/>
</dbReference>
<dbReference type="InterPro" id="IPR002130">
    <property type="entry name" value="Cyclophilin-type_PPIase_dom"/>
</dbReference>
<evidence type="ECO:0000256" key="2">
    <source>
        <dbReference type="ARBA" id="ARBA00004123"/>
    </source>
</evidence>
<evidence type="ECO:0000256" key="9">
    <source>
        <dbReference type="ARBA" id="ARBA00083804"/>
    </source>
</evidence>
<reference evidence="13 14" key="1">
    <citation type="journal article" date="2017" name="Mycologia">
        <title>Bifiguratus adelaidae, gen. et sp. nov., a new member of Mucoromycotina in endophytic and soil-dwelling habitats.</title>
        <authorList>
            <person name="Torres-Cruz T.J."/>
            <person name="Billingsley Tobias T.L."/>
            <person name="Almatruk M."/>
            <person name="Hesse C."/>
            <person name="Kuske C.R."/>
            <person name="Desiro A."/>
            <person name="Benucci G.M."/>
            <person name="Bonito G."/>
            <person name="Stajich J.E."/>
            <person name="Dunlap C."/>
            <person name="Arnold A.E."/>
            <person name="Porras-Alfaro A."/>
        </authorList>
    </citation>
    <scope>NUCLEOTIDE SEQUENCE [LARGE SCALE GENOMIC DNA]</scope>
    <source>
        <strain evidence="13 14">AZ0501</strain>
    </source>
</reference>
<feature type="compositionally biased region" description="Basic and acidic residues" evidence="11">
    <location>
        <begin position="260"/>
        <end position="273"/>
    </location>
</feature>
<dbReference type="InterPro" id="IPR044666">
    <property type="entry name" value="Cyclophilin_A-like"/>
</dbReference>
<feature type="compositionally biased region" description="Polar residues" evidence="11">
    <location>
        <begin position="407"/>
        <end position="418"/>
    </location>
</feature>
<dbReference type="FunFam" id="2.40.100.10:FF:000007">
    <property type="entry name" value="Peptidyl-prolyl cis-trans isomerase CWC27 homolog"/>
    <property type="match status" value="1"/>
</dbReference>
<name>A0A261Y6I9_9FUNG</name>
<feature type="compositionally biased region" description="Basic and acidic residues" evidence="11">
    <location>
        <begin position="313"/>
        <end position="328"/>
    </location>
</feature>
<comment type="similarity">
    <text evidence="4">Belongs to the cyclophilin-type PPIase family. CWC27 subfamily.</text>
</comment>
<evidence type="ECO:0000259" key="12">
    <source>
        <dbReference type="PROSITE" id="PS50072"/>
    </source>
</evidence>
<evidence type="ECO:0000256" key="1">
    <source>
        <dbReference type="ARBA" id="ARBA00000971"/>
    </source>
</evidence>
<dbReference type="Pfam" id="PF00160">
    <property type="entry name" value="Pro_isomerase"/>
    <property type="match status" value="1"/>
</dbReference>
<organism evidence="13 14">
    <name type="scientific">Bifiguratus adelaidae</name>
    <dbReference type="NCBI Taxonomy" id="1938954"/>
    <lineage>
        <taxon>Eukaryota</taxon>
        <taxon>Fungi</taxon>
        <taxon>Fungi incertae sedis</taxon>
        <taxon>Mucoromycota</taxon>
        <taxon>Mucoromycotina</taxon>
        <taxon>Endogonomycetes</taxon>
        <taxon>Endogonales</taxon>
        <taxon>Endogonales incertae sedis</taxon>
        <taxon>Bifiguratus</taxon>
    </lineage>
</organism>
<evidence type="ECO:0000256" key="6">
    <source>
        <dbReference type="ARBA" id="ARBA00067721"/>
    </source>
</evidence>
<comment type="function">
    <text evidence="5">PPIases accelerate the folding of proteins. It catalyzes the cis-trans isomerization of proline imidic peptide bonds in oligopeptides. Involved in pre-mRNA splicing.</text>
</comment>
<dbReference type="AlphaFoldDB" id="A0A261Y6I9"/>
<dbReference type="EMBL" id="MVBO01000005">
    <property type="protein sequence ID" value="OZJ06236.1"/>
    <property type="molecule type" value="Genomic_DNA"/>
</dbReference>
<comment type="subcellular location">
    <subcellularLocation>
        <location evidence="2">Nucleus</location>
    </subcellularLocation>
</comment>
<protein>
    <recommendedName>
        <fullName evidence="7">Peptidyl-prolyl isomerase CWC27</fullName>
    </recommendedName>
    <alternativeName>
        <fullName evidence="6">Peptidyl-prolyl isomerase cwc27</fullName>
    </alternativeName>
    <alternativeName>
        <fullName evidence="8 9">Rotamase CWC27</fullName>
    </alternativeName>
</protein>
<dbReference type="Proteomes" id="UP000242875">
    <property type="component" value="Unassembled WGS sequence"/>
</dbReference>
<keyword evidence="14" id="KW-1185">Reference proteome</keyword>
<comment type="caution">
    <text evidence="13">The sequence shown here is derived from an EMBL/GenBank/DDBJ whole genome shotgun (WGS) entry which is preliminary data.</text>
</comment>
<evidence type="ECO:0000256" key="3">
    <source>
        <dbReference type="ARBA" id="ARBA00023242"/>
    </source>
</evidence>
<evidence type="ECO:0000256" key="10">
    <source>
        <dbReference type="SAM" id="Coils"/>
    </source>
</evidence>
<feature type="region of interest" description="Disordered" evidence="11">
    <location>
        <begin position="407"/>
        <end position="446"/>
    </location>
</feature>
<dbReference type="CDD" id="cd01925">
    <property type="entry name" value="cyclophilin_CeCYP16-like"/>
    <property type="match status" value="1"/>
</dbReference>
<dbReference type="PROSITE" id="PS50072">
    <property type="entry name" value="CSA_PPIASE_2"/>
    <property type="match status" value="1"/>
</dbReference>
<dbReference type="InterPro" id="IPR020892">
    <property type="entry name" value="Cyclophilin-type_PPIase_CS"/>
</dbReference>
<keyword evidence="3" id="KW-0539">Nucleus</keyword>
<dbReference type="PANTHER" id="PTHR45625">
    <property type="entry name" value="PEPTIDYL-PROLYL CIS-TRANS ISOMERASE-RELATED"/>
    <property type="match status" value="1"/>
</dbReference>
<dbReference type="GO" id="GO:0003755">
    <property type="term" value="F:peptidyl-prolyl cis-trans isomerase activity"/>
    <property type="evidence" value="ECO:0007669"/>
    <property type="project" value="UniProtKB-EC"/>
</dbReference>
<dbReference type="PROSITE" id="PS00170">
    <property type="entry name" value="CSA_PPIASE_1"/>
    <property type="match status" value="1"/>
</dbReference>
<evidence type="ECO:0000256" key="5">
    <source>
        <dbReference type="ARBA" id="ARBA00055615"/>
    </source>
</evidence>
<gene>
    <name evidence="13" type="ORF">BZG36_00780</name>
</gene>
<feature type="domain" description="PPIase cyclophilin-type" evidence="12">
    <location>
        <begin position="18"/>
        <end position="165"/>
    </location>
</feature>
<feature type="coiled-coil region" evidence="10">
    <location>
        <begin position="178"/>
        <end position="207"/>
    </location>
</feature>
<sequence>MSNIYIAEPHTNGEVILHTTAGDIDIELWSKEAPKACRNFIQLCLEHYYDDVIFHRIVPNFIVQTGDPTGTGEGGDSIYGEPFGDEFHSRLRFVRRGLVGMANAGPNDNTSQFFFTLGPTEELQNKHTIFGKVVGDTLFNVLKIGEMETEDERPLYPPKIKSTEVISNPFDDIIPRVSRKELEMMQRKEEEARREELERKKKKKGKKNLALLSFGEDASEFDAGDTQLKAKSSHDLLKDDPALLKESIPFQPNNDADMDIDQKMRTRKKEAQHEPNGQATKWDQTNNDTNMTSPAMISEPVAPANTTPEEDKEATPKEAEVREGSKKARTIDDLYDSIKALDQESSKRKQRIADLKDESLQKKTAKPKSELQALIAKYKEKEQALADKKGKGSRNISAVLESFQRQLASPAYGNSTTPKAPADTSSSPQPSNPQGNDPSQPCRLHSIPFCESCNDLSGRPVDESDKGWLSNRFVAPKDLKGKDLMKRKESLDDYEVIDPRSRDPLRQKSRHSRRE</sequence>
<feature type="region of interest" description="Disordered" evidence="11">
    <location>
        <begin position="245"/>
        <end position="328"/>
    </location>
</feature>
<evidence type="ECO:0000313" key="13">
    <source>
        <dbReference type="EMBL" id="OZJ06236.1"/>
    </source>
</evidence>
<accession>A0A261Y6I9</accession>
<comment type="catalytic activity">
    <reaction evidence="1">
        <text>[protein]-peptidylproline (omega=180) = [protein]-peptidylproline (omega=0)</text>
        <dbReference type="Rhea" id="RHEA:16237"/>
        <dbReference type="Rhea" id="RHEA-COMP:10747"/>
        <dbReference type="Rhea" id="RHEA-COMP:10748"/>
        <dbReference type="ChEBI" id="CHEBI:83833"/>
        <dbReference type="ChEBI" id="CHEBI:83834"/>
        <dbReference type="EC" id="5.2.1.8"/>
    </reaction>
</comment>
<feature type="region of interest" description="Disordered" evidence="11">
    <location>
        <begin position="340"/>
        <end position="369"/>
    </location>
</feature>
<feature type="compositionally biased region" description="Low complexity" evidence="11">
    <location>
        <begin position="425"/>
        <end position="441"/>
    </location>
</feature>
<feature type="compositionally biased region" description="Polar residues" evidence="11">
    <location>
        <begin position="275"/>
        <end position="295"/>
    </location>
</feature>
<dbReference type="PRINTS" id="PR00153">
    <property type="entry name" value="CSAPPISMRASE"/>
</dbReference>
<feature type="compositionally biased region" description="Basic and acidic residues" evidence="11">
    <location>
        <begin position="495"/>
        <end position="506"/>
    </location>
</feature>
<dbReference type="InterPro" id="IPR029000">
    <property type="entry name" value="Cyclophilin-like_dom_sf"/>
</dbReference>
<evidence type="ECO:0000256" key="7">
    <source>
        <dbReference type="ARBA" id="ARBA00071024"/>
    </source>
</evidence>
<evidence type="ECO:0000313" key="14">
    <source>
        <dbReference type="Proteomes" id="UP000242875"/>
    </source>
</evidence>
<dbReference type="Gene3D" id="2.40.100.10">
    <property type="entry name" value="Cyclophilin-like"/>
    <property type="match status" value="1"/>
</dbReference>
<evidence type="ECO:0000256" key="11">
    <source>
        <dbReference type="SAM" id="MobiDB-lite"/>
    </source>
</evidence>
<dbReference type="PANTHER" id="PTHR45625:SF6">
    <property type="entry name" value="SPLICEOSOME-ASSOCIATED PROTEIN CWC27 HOMOLOG"/>
    <property type="match status" value="1"/>
</dbReference>
<evidence type="ECO:0000256" key="8">
    <source>
        <dbReference type="ARBA" id="ARBA00082698"/>
    </source>
</evidence>
<feature type="region of interest" description="Disordered" evidence="11">
    <location>
        <begin position="495"/>
        <end position="515"/>
    </location>
</feature>
<evidence type="ECO:0000256" key="4">
    <source>
        <dbReference type="ARBA" id="ARBA00038509"/>
    </source>
</evidence>
<feature type="compositionally biased region" description="Basic and acidic residues" evidence="11">
    <location>
        <begin position="340"/>
        <end position="361"/>
    </location>
</feature>
<proteinExistence type="inferred from homology"/>
<keyword evidence="10" id="KW-0175">Coiled coil</keyword>